<feature type="repeat" description="ANK" evidence="9">
    <location>
        <begin position="42"/>
        <end position="74"/>
    </location>
</feature>
<dbReference type="SMART" id="SM00248">
    <property type="entry name" value="ANK"/>
    <property type="match status" value="3"/>
</dbReference>
<dbReference type="PROSITE" id="PS50297">
    <property type="entry name" value="ANK_REP_REGION"/>
    <property type="match status" value="1"/>
</dbReference>
<evidence type="ECO:0000256" key="6">
    <source>
        <dbReference type="ARBA" id="ARBA00023043"/>
    </source>
</evidence>
<evidence type="ECO:0000256" key="8">
    <source>
        <dbReference type="ARBA" id="ARBA00023273"/>
    </source>
</evidence>
<dbReference type="InterPro" id="IPR036770">
    <property type="entry name" value="Ankyrin_rpt-contain_sf"/>
</dbReference>
<dbReference type="PANTHER" id="PTHR24150">
    <property type="entry name" value="ANKYRIN REPEAT AND MYND DOMAIN-CONTAINING PROTEIN 2"/>
    <property type="match status" value="1"/>
</dbReference>
<dbReference type="GO" id="GO:0008270">
    <property type="term" value="F:zinc ion binding"/>
    <property type="evidence" value="ECO:0007669"/>
    <property type="project" value="UniProtKB-KW"/>
</dbReference>
<keyword evidence="5" id="KW-0862">Zinc</keyword>
<evidence type="ECO:0000256" key="1">
    <source>
        <dbReference type="ARBA" id="ARBA00004138"/>
    </source>
</evidence>
<dbReference type="PROSITE" id="PS50088">
    <property type="entry name" value="ANK_REPEAT"/>
    <property type="match status" value="2"/>
</dbReference>
<dbReference type="PANTHER" id="PTHR24150:SF8">
    <property type="entry name" value="ANKYRIN REPEAT AND MYND DOMAIN-CONTAINING PROTEIN 2"/>
    <property type="match status" value="1"/>
</dbReference>
<keyword evidence="2" id="KW-0479">Metal-binding</keyword>
<dbReference type="PROSITE" id="PS01360">
    <property type="entry name" value="ZF_MYND_1"/>
    <property type="match status" value="1"/>
</dbReference>
<dbReference type="InterPro" id="IPR052452">
    <property type="entry name" value="Ankyrin-MYND_dom_contain_2"/>
</dbReference>
<dbReference type="InterPro" id="IPR002110">
    <property type="entry name" value="Ankyrin_rpt"/>
</dbReference>
<evidence type="ECO:0000259" key="11">
    <source>
        <dbReference type="PROSITE" id="PS50865"/>
    </source>
</evidence>
<proteinExistence type="predicted"/>
<feature type="repeat" description="ANK" evidence="9">
    <location>
        <begin position="76"/>
        <end position="108"/>
    </location>
</feature>
<keyword evidence="3" id="KW-0677">Repeat</keyword>
<dbReference type="EMBL" id="QDEB01111627">
    <property type="protein sequence ID" value="RZB45741.1"/>
    <property type="molecule type" value="Genomic_DNA"/>
</dbReference>
<keyword evidence="6 9" id="KW-0040">ANK repeat</keyword>
<dbReference type="OrthoDB" id="10257049at2759"/>
<keyword evidence="13" id="KW-1185">Reference proteome</keyword>
<dbReference type="SUPFAM" id="SSF144232">
    <property type="entry name" value="HIT/MYND zinc finger-like"/>
    <property type="match status" value="1"/>
</dbReference>
<comment type="caution">
    <text evidence="12">The sequence shown here is derived from an EMBL/GenBank/DDBJ whole genome shotgun (WGS) entry which is preliminary data.</text>
</comment>
<evidence type="ECO:0000256" key="2">
    <source>
        <dbReference type="ARBA" id="ARBA00022723"/>
    </source>
</evidence>
<dbReference type="Pfam" id="PF12796">
    <property type="entry name" value="Ank_2"/>
    <property type="match status" value="1"/>
</dbReference>
<dbReference type="InterPro" id="IPR002893">
    <property type="entry name" value="Znf_MYND"/>
</dbReference>
<reference evidence="12 13" key="1">
    <citation type="submission" date="2017-03" db="EMBL/GenBank/DDBJ databases">
        <title>Genome of the blue death feigning beetle - Asbolus verrucosus.</title>
        <authorList>
            <person name="Rider S.D."/>
        </authorList>
    </citation>
    <scope>NUCLEOTIDE SEQUENCE [LARGE SCALE GENOMIC DNA]</scope>
    <source>
        <strain evidence="12">Butters</strain>
        <tissue evidence="12">Head and leg muscle</tissue>
    </source>
</reference>
<gene>
    <name evidence="12" type="ORF">BDFB_011077</name>
</gene>
<dbReference type="Gene3D" id="1.25.40.20">
    <property type="entry name" value="Ankyrin repeat-containing domain"/>
    <property type="match status" value="1"/>
</dbReference>
<keyword evidence="7" id="KW-0969">Cilium</keyword>
<feature type="domain" description="MYND-type" evidence="11">
    <location>
        <begin position="321"/>
        <end position="358"/>
    </location>
</feature>
<dbReference type="SUPFAM" id="SSF48403">
    <property type="entry name" value="Ankyrin repeat"/>
    <property type="match status" value="1"/>
</dbReference>
<dbReference type="GO" id="GO:0005929">
    <property type="term" value="C:cilium"/>
    <property type="evidence" value="ECO:0007669"/>
    <property type="project" value="UniProtKB-SubCell"/>
</dbReference>
<dbReference type="STRING" id="1661398.A0A482VDC9"/>
<evidence type="ECO:0000256" key="10">
    <source>
        <dbReference type="PROSITE-ProRule" id="PRU00134"/>
    </source>
</evidence>
<accession>A0A482VDC9</accession>
<dbReference type="PROSITE" id="PS50865">
    <property type="entry name" value="ZF_MYND_2"/>
    <property type="match status" value="1"/>
</dbReference>
<evidence type="ECO:0000313" key="12">
    <source>
        <dbReference type="EMBL" id="RZB45741.1"/>
    </source>
</evidence>
<evidence type="ECO:0000256" key="3">
    <source>
        <dbReference type="ARBA" id="ARBA00022737"/>
    </source>
</evidence>
<name>A0A482VDC9_ASBVE</name>
<dbReference type="Proteomes" id="UP000292052">
    <property type="component" value="Unassembled WGS sequence"/>
</dbReference>
<evidence type="ECO:0000256" key="7">
    <source>
        <dbReference type="ARBA" id="ARBA00023069"/>
    </source>
</evidence>
<keyword evidence="8" id="KW-0966">Cell projection</keyword>
<sequence>MSDELLKEEAEKKIFAAIEAGDTVLLRTTLADQPNVNIVDENLMTPLQHAAYKGNKEMVQMLLDYGADPNLCKHQHNYTALHFAGLSGNFEVCLALLMAGARSGVTNAVNRTAAQMAAFVGHHSCVAIINNYISKSEVDYYTVIQGTQTKPYLPPFLSESFHKLIMQINIHPVKVAINVSNFIGILEHLPEVKKVLELMCEKEMKRGPENNEVMSFKFHYLSYIVGDLITIESKHSSGEDEKKLDIAEVFAKKILKPNKDGTLELLEGLLKECVKQFPFRECTLFRQIVSTLTGKDPPTALSVIASAINGQRGFVDNVTVCQTCGEEKPNKKCSKCKAVQYCDRTCQKLHWHWHKKVCAKLAQETATTQNENKGTAVDAAELSSGIQDLLVQN</sequence>
<dbReference type="Pfam" id="PF01753">
    <property type="entry name" value="zf-MYND"/>
    <property type="match status" value="1"/>
</dbReference>
<comment type="subcellular location">
    <subcellularLocation>
        <location evidence="1">Cell projection</location>
        <location evidence="1">Cilium</location>
    </subcellularLocation>
</comment>
<protein>
    <submittedName>
        <fullName evidence="12">Ankyrin repeat and MYND domain-containing protein 2</fullName>
    </submittedName>
</protein>
<dbReference type="Gene3D" id="6.10.140.2220">
    <property type="match status" value="1"/>
</dbReference>
<evidence type="ECO:0000256" key="5">
    <source>
        <dbReference type="ARBA" id="ARBA00022833"/>
    </source>
</evidence>
<evidence type="ECO:0000313" key="13">
    <source>
        <dbReference type="Proteomes" id="UP000292052"/>
    </source>
</evidence>
<evidence type="ECO:0000256" key="9">
    <source>
        <dbReference type="PROSITE-ProRule" id="PRU00023"/>
    </source>
</evidence>
<evidence type="ECO:0000256" key="4">
    <source>
        <dbReference type="ARBA" id="ARBA00022771"/>
    </source>
</evidence>
<organism evidence="12 13">
    <name type="scientific">Asbolus verrucosus</name>
    <name type="common">Desert ironclad beetle</name>
    <dbReference type="NCBI Taxonomy" id="1661398"/>
    <lineage>
        <taxon>Eukaryota</taxon>
        <taxon>Metazoa</taxon>
        <taxon>Ecdysozoa</taxon>
        <taxon>Arthropoda</taxon>
        <taxon>Hexapoda</taxon>
        <taxon>Insecta</taxon>
        <taxon>Pterygota</taxon>
        <taxon>Neoptera</taxon>
        <taxon>Endopterygota</taxon>
        <taxon>Coleoptera</taxon>
        <taxon>Polyphaga</taxon>
        <taxon>Cucujiformia</taxon>
        <taxon>Tenebrionidae</taxon>
        <taxon>Pimeliinae</taxon>
        <taxon>Asbolus</taxon>
    </lineage>
</organism>
<keyword evidence="4 10" id="KW-0863">Zinc-finger</keyword>
<dbReference type="AlphaFoldDB" id="A0A482VDC9"/>